<dbReference type="GO" id="GO:0005829">
    <property type="term" value="C:cytosol"/>
    <property type="evidence" value="ECO:0007669"/>
    <property type="project" value="TreeGrafter"/>
</dbReference>
<evidence type="ECO:0000256" key="5">
    <source>
        <dbReference type="ARBA" id="ARBA00013078"/>
    </source>
</evidence>
<comment type="catalytic activity">
    <reaction evidence="1 10">
        <text>2-phosphoglycolate + H2O = glycolate + phosphate</text>
        <dbReference type="Rhea" id="RHEA:14369"/>
        <dbReference type="ChEBI" id="CHEBI:15377"/>
        <dbReference type="ChEBI" id="CHEBI:29805"/>
        <dbReference type="ChEBI" id="CHEBI:43474"/>
        <dbReference type="ChEBI" id="CHEBI:58033"/>
        <dbReference type="EC" id="3.1.3.18"/>
    </reaction>
</comment>
<comment type="pathway">
    <text evidence="3 10">Organic acid metabolism; glycolate biosynthesis; glycolate from 2-phosphoglycolate: step 1/1.</text>
</comment>
<evidence type="ECO:0000256" key="1">
    <source>
        <dbReference type="ARBA" id="ARBA00000830"/>
    </source>
</evidence>
<dbReference type="InterPro" id="IPR023214">
    <property type="entry name" value="HAD_sf"/>
</dbReference>
<keyword evidence="12" id="KW-1185">Reference proteome</keyword>
<evidence type="ECO:0000256" key="10">
    <source>
        <dbReference type="HAMAP-Rule" id="MF_00495"/>
    </source>
</evidence>
<dbReference type="EC" id="3.1.3.18" evidence="5 10"/>
<evidence type="ECO:0000256" key="6">
    <source>
        <dbReference type="ARBA" id="ARBA00022723"/>
    </source>
</evidence>
<evidence type="ECO:0000256" key="7">
    <source>
        <dbReference type="ARBA" id="ARBA00022801"/>
    </source>
</evidence>
<dbReference type="SUPFAM" id="SSF56784">
    <property type="entry name" value="HAD-like"/>
    <property type="match status" value="1"/>
</dbReference>
<sequence length="218" mass="23164">MARIVFDLDGTLIDSAPDLHGIGNQLLEAEGHAPISLADTRAFVGNGAAVFVERMRAARGIADAEQTRLLAAFLRQYEQAVELTKPYEGVGSALTALARAGHRLGICTNKPIAPTRAVLNHLDLAGFFEVVLGGDSLALRKPDPAPLHAAFQALGAGPQIYVGDSEVDAQTAQRAAVPFLLFTEGYRRSSVADIAHHAAFSDFARLPDLVRQTLAGML</sequence>
<accession>A0A2V4N1Y7</accession>
<comment type="similarity">
    <text evidence="4 10">Belongs to the HAD-like hydrolase superfamily. CbbY/CbbZ/Gph/YieH family.</text>
</comment>
<dbReference type="RefSeq" id="WP_110795622.1">
    <property type="nucleotide sequence ID" value="NZ_KZ826483.1"/>
</dbReference>
<dbReference type="OrthoDB" id="9793014at2"/>
<dbReference type="Pfam" id="PF13419">
    <property type="entry name" value="HAD_2"/>
    <property type="match status" value="1"/>
</dbReference>
<evidence type="ECO:0000256" key="3">
    <source>
        <dbReference type="ARBA" id="ARBA00004818"/>
    </source>
</evidence>
<feature type="binding site" evidence="10">
    <location>
        <position position="9"/>
    </location>
    <ligand>
        <name>Mg(2+)</name>
        <dbReference type="ChEBI" id="CHEBI:18420"/>
    </ligand>
</feature>
<dbReference type="Gene3D" id="1.10.150.240">
    <property type="entry name" value="Putative phosphatase, domain 2"/>
    <property type="match status" value="1"/>
</dbReference>
<dbReference type="NCBIfam" id="TIGR01449">
    <property type="entry name" value="PGP_bact"/>
    <property type="match status" value="1"/>
</dbReference>
<feature type="binding site" evidence="10">
    <location>
        <position position="164"/>
    </location>
    <ligand>
        <name>Mg(2+)</name>
        <dbReference type="ChEBI" id="CHEBI:18420"/>
    </ligand>
</feature>
<dbReference type="AlphaFoldDB" id="A0A2V4N1Y7"/>
<dbReference type="PRINTS" id="PR00413">
    <property type="entry name" value="HADHALOGNASE"/>
</dbReference>
<dbReference type="GO" id="GO:0006281">
    <property type="term" value="P:DNA repair"/>
    <property type="evidence" value="ECO:0007669"/>
    <property type="project" value="TreeGrafter"/>
</dbReference>
<dbReference type="EMBL" id="QFVT01000004">
    <property type="protein sequence ID" value="PYC47972.1"/>
    <property type="molecule type" value="Genomic_DNA"/>
</dbReference>
<dbReference type="PANTHER" id="PTHR43434:SF1">
    <property type="entry name" value="PHOSPHOGLYCOLATE PHOSPHATASE"/>
    <property type="match status" value="1"/>
</dbReference>
<evidence type="ECO:0000313" key="12">
    <source>
        <dbReference type="Proteomes" id="UP000248012"/>
    </source>
</evidence>
<dbReference type="InterPro" id="IPR037512">
    <property type="entry name" value="PGPase_prok"/>
</dbReference>
<evidence type="ECO:0000256" key="4">
    <source>
        <dbReference type="ARBA" id="ARBA00006171"/>
    </source>
</evidence>
<comment type="cofactor">
    <cofactor evidence="2 10">
        <name>Mg(2+)</name>
        <dbReference type="ChEBI" id="CHEBI:18420"/>
    </cofactor>
</comment>
<reference evidence="11 12" key="1">
    <citation type="submission" date="2018-05" db="EMBL/GenBank/DDBJ databases">
        <title>Oceanovita maritima gen. nov., sp. nov., a marine bacterium in the family Rhodobacteraceae isolated from surface seawater of Lundu port Xiamen, China.</title>
        <authorList>
            <person name="Hetharua B.H."/>
            <person name="Min D."/>
            <person name="Liao H."/>
            <person name="Tian Y."/>
        </authorList>
    </citation>
    <scope>NUCLEOTIDE SEQUENCE [LARGE SCALE GENOMIC DNA]</scope>
    <source>
        <strain evidence="11 12">FSX-11</strain>
    </source>
</reference>
<dbReference type="Proteomes" id="UP000248012">
    <property type="component" value="Unassembled WGS sequence"/>
</dbReference>
<keyword evidence="6 10" id="KW-0479">Metal-binding</keyword>
<dbReference type="GO" id="GO:0008967">
    <property type="term" value="F:phosphoglycolate phosphatase activity"/>
    <property type="evidence" value="ECO:0007669"/>
    <property type="project" value="UniProtKB-UniRule"/>
</dbReference>
<dbReference type="InterPro" id="IPR023198">
    <property type="entry name" value="PGP-like_dom2"/>
</dbReference>
<dbReference type="InterPro" id="IPR041492">
    <property type="entry name" value="HAD_2"/>
</dbReference>
<evidence type="ECO:0000313" key="11">
    <source>
        <dbReference type="EMBL" id="PYC47972.1"/>
    </source>
</evidence>
<keyword evidence="9 10" id="KW-0119">Carbohydrate metabolism</keyword>
<keyword evidence="7 10" id="KW-0378">Hydrolase</keyword>
<dbReference type="InterPro" id="IPR036412">
    <property type="entry name" value="HAD-like_sf"/>
</dbReference>
<feature type="active site" description="Nucleophile" evidence="10">
    <location>
        <position position="7"/>
    </location>
</feature>
<evidence type="ECO:0000256" key="8">
    <source>
        <dbReference type="ARBA" id="ARBA00022842"/>
    </source>
</evidence>
<dbReference type="SFLD" id="SFLDS00003">
    <property type="entry name" value="Haloacid_Dehalogenase"/>
    <property type="match status" value="1"/>
</dbReference>
<dbReference type="InterPro" id="IPR006439">
    <property type="entry name" value="HAD-SF_hydro_IA"/>
</dbReference>
<dbReference type="GO" id="GO:0046872">
    <property type="term" value="F:metal ion binding"/>
    <property type="evidence" value="ECO:0007669"/>
    <property type="project" value="UniProtKB-KW"/>
</dbReference>
<dbReference type="PANTHER" id="PTHR43434">
    <property type="entry name" value="PHOSPHOGLYCOLATE PHOSPHATASE"/>
    <property type="match status" value="1"/>
</dbReference>
<dbReference type="SFLD" id="SFLDG01129">
    <property type="entry name" value="C1.5:_HAD__Beta-PGM__Phosphata"/>
    <property type="match status" value="1"/>
</dbReference>
<protein>
    <recommendedName>
        <fullName evidence="5 10">Phosphoglycolate phosphatase</fullName>
        <shortName evidence="10">PGP</shortName>
        <shortName evidence="10">PGPase</shortName>
        <ecNumber evidence="5 10">3.1.3.18</ecNumber>
    </recommendedName>
</protein>
<dbReference type="UniPathway" id="UPA00865">
    <property type="reaction ID" value="UER00834"/>
</dbReference>
<comment type="function">
    <text evidence="10">Specifically catalyzes the dephosphorylation of 2-phosphoglycolate. Is involved in the dissimilation of the intracellular 2-phosphoglycolate formed during the DNA repair of 3'-phosphoglycolate ends, a major class of DNA lesions induced by oxidative stress.</text>
</comment>
<dbReference type="InterPro" id="IPR050155">
    <property type="entry name" value="HAD-like_hydrolase_sf"/>
</dbReference>
<dbReference type="NCBIfam" id="TIGR01549">
    <property type="entry name" value="HAD-SF-IA-v1"/>
    <property type="match status" value="1"/>
</dbReference>
<organism evidence="11 12">
    <name type="scientific">Litorivita pollutaquae</name>
    <dbReference type="NCBI Taxonomy" id="2200892"/>
    <lineage>
        <taxon>Bacteria</taxon>
        <taxon>Pseudomonadati</taxon>
        <taxon>Pseudomonadota</taxon>
        <taxon>Alphaproteobacteria</taxon>
        <taxon>Rhodobacterales</taxon>
        <taxon>Paracoccaceae</taxon>
        <taxon>Litorivita</taxon>
    </lineage>
</organism>
<dbReference type="Gene3D" id="3.40.50.1000">
    <property type="entry name" value="HAD superfamily/HAD-like"/>
    <property type="match status" value="1"/>
</dbReference>
<comment type="caution">
    <text evidence="11">The sequence shown here is derived from an EMBL/GenBank/DDBJ whole genome shotgun (WGS) entry which is preliminary data.</text>
</comment>
<evidence type="ECO:0000256" key="2">
    <source>
        <dbReference type="ARBA" id="ARBA00001946"/>
    </source>
</evidence>
<feature type="binding site" evidence="10">
    <location>
        <position position="7"/>
    </location>
    <ligand>
        <name>Mg(2+)</name>
        <dbReference type="ChEBI" id="CHEBI:18420"/>
    </ligand>
</feature>
<dbReference type="GO" id="GO:0046295">
    <property type="term" value="P:glycolate biosynthetic process"/>
    <property type="evidence" value="ECO:0007669"/>
    <property type="project" value="UniProtKB-UniRule"/>
</dbReference>
<dbReference type="GO" id="GO:0005975">
    <property type="term" value="P:carbohydrate metabolic process"/>
    <property type="evidence" value="ECO:0007669"/>
    <property type="project" value="InterPro"/>
</dbReference>
<keyword evidence="8 10" id="KW-0460">Magnesium</keyword>
<name>A0A2V4N1Y7_9RHOB</name>
<dbReference type="HAMAP" id="MF_00495">
    <property type="entry name" value="GPH_hydrolase_bact"/>
    <property type="match status" value="1"/>
</dbReference>
<gene>
    <name evidence="11" type="primary">gph</name>
    <name evidence="11" type="ORF">DI396_07765</name>
</gene>
<proteinExistence type="inferred from homology"/>
<evidence type="ECO:0000256" key="9">
    <source>
        <dbReference type="ARBA" id="ARBA00023277"/>
    </source>
</evidence>